<evidence type="ECO:0000313" key="1">
    <source>
        <dbReference type="EMBL" id="GFP99748.1"/>
    </source>
</evidence>
<organism evidence="1 2">
    <name type="scientific">Phtheirospermum japonicum</name>
    <dbReference type="NCBI Taxonomy" id="374723"/>
    <lineage>
        <taxon>Eukaryota</taxon>
        <taxon>Viridiplantae</taxon>
        <taxon>Streptophyta</taxon>
        <taxon>Embryophyta</taxon>
        <taxon>Tracheophyta</taxon>
        <taxon>Spermatophyta</taxon>
        <taxon>Magnoliopsida</taxon>
        <taxon>eudicotyledons</taxon>
        <taxon>Gunneridae</taxon>
        <taxon>Pentapetalae</taxon>
        <taxon>asterids</taxon>
        <taxon>lamiids</taxon>
        <taxon>Lamiales</taxon>
        <taxon>Orobanchaceae</taxon>
        <taxon>Orobanchaceae incertae sedis</taxon>
        <taxon>Phtheirospermum</taxon>
    </lineage>
</organism>
<comment type="caution">
    <text evidence="1">The sequence shown here is derived from an EMBL/GenBank/DDBJ whole genome shotgun (WGS) entry which is preliminary data.</text>
</comment>
<evidence type="ECO:0000313" key="2">
    <source>
        <dbReference type="Proteomes" id="UP000653305"/>
    </source>
</evidence>
<dbReference type="Proteomes" id="UP000653305">
    <property type="component" value="Unassembled WGS sequence"/>
</dbReference>
<gene>
    <name evidence="1" type="ORF">PHJA_002118900</name>
</gene>
<dbReference type="AlphaFoldDB" id="A0A830CQB0"/>
<name>A0A830CQB0_9LAMI</name>
<sequence>MMRARVPQPRRRVTRRYRKNWYARRRRGSADQLPRAILMELESFLILRIWSRYLYAMLKEQIDKFRFYF</sequence>
<dbReference type="EMBL" id="BMAC01000586">
    <property type="protein sequence ID" value="GFP99748.1"/>
    <property type="molecule type" value="Genomic_DNA"/>
</dbReference>
<reference evidence="1" key="1">
    <citation type="submission" date="2020-07" db="EMBL/GenBank/DDBJ databases">
        <title>Ethylene signaling mediates host invasion by parasitic plants.</title>
        <authorList>
            <person name="Yoshida S."/>
        </authorList>
    </citation>
    <scope>NUCLEOTIDE SEQUENCE</scope>
    <source>
        <strain evidence="1">Okayama</strain>
    </source>
</reference>
<keyword evidence="2" id="KW-1185">Reference proteome</keyword>
<proteinExistence type="predicted"/>
<protein>
    <submittedName>
        <fullName evidence="1">Uncharacterized protein</fullName>
    </submittedName>
</protein>
<accession>A0A830CQB0</accession>